<protein>
    <recommendedName>
        <fullName evidence="8">Nucleotide exchange factor Fes1 domain-containing protein</fullName>
    </recommendedName>
</protein>
<organism evidence="6 7">
    <name type="scientific">Vitrella brassicaformis (strain CCMP3155)</name>
    <dbReference type="NCBI Taxonomy" id="1169540"/>
    <lineage>
        <taxon>Eukaryota</taxon>
        <taxon>Sar</taxon>
        <taxon>Alveolata</taxon>
        <taxon>Colpodellida</taxon>
        <taxon>Vitrellaceae</taxon>
        <taxon>Vitrella</taxon>
    </lineage>
</organism>
<dbReference type="InterPro" id="IPR000225">
    <property type="entry name" value="Armadillo"/>
</dbReference>
<accession>A0A0G4FK53</accession>
<dbReference type="VEuPathDB" id="CryptoDB:Vbra_21309"/>
<dbReference type="GO" id="GO:0015031">
    <property type="term" value="P:protein transport"/>
    <property type="evidence" value="ECO:0007669"/>
    <property type="project" value="UniProtKB-KW"/>
</dbReference>
<comment type="similarity">
    <text evidence="1">Belongs to the importin alpha family.</text>
</comment>
<keyword evidence="2" id="KW-0813">Transport</keyword>
<dbReference type="SUPFAM" id="SSF48371">
    <property type="entry name" value="ARM repeat"/>
    <property type="match status" value="1"/>
</dbReference>
<dbReference type="Pfam" id="PF16186">
    <property type="entry name" value="Arm_3"/>
    <property type="match status" value="1"/>
</dbReference>
<dbReference type="Gene3D" id="1.25.10.10">
    <property type="entry name" value="Leucine-rich Repeat Variant"/>
    <property type="match status" value="2"/>
</dbReference>
<dbReference type="InterPro" id="IPR032413">
    <property type="entry name" value="Arm_3"/>
</dbReference>
<evidence type="ECO:0000313" key="6">
    <source>
        <dbReference type="EMBL" id="CEM14166.1"/>
    </source>
</evidence>
<dbReference type="Proteomes" id="UP000041254">
    <property type="component" value="Unassembled WGS sequence"/>
</dbReference>
<reference evidence="6 7" key="1">
    <citation type="submission" date="2014-11" db="EMBL/GenBank/DDBJ databases">
        <authorList>
            <person name="Zhu J."/>
            <person name="Qi W."/>
            <person name="Song R."/>
        </authorList>
    </citation>
    <scope>NUCLEOTIDE SEQUENCE [LARGE SCALE GENOMIC DNA]</scope>
</reference>
<dbReference type="InterPro" id="IPR011989">
    <property type="entry name" value="ARM-like"/>
</dbReference>
<dbReference type="Pfam" id="PF00514">
    <property type="entry name" value="Arm"/>
    <property type="match status" value="1"/>
</dbReference>
<proteinExistence type="inferred from homology"/>
<evidence type="ECO:0000256" key="3">
    <source>
        <dbReference type="ARBA" id="ARBA00022927"/>
    </source>
</evidence>
<dbReference type="InParanoid" id="A0A0G4FK53"/>
<gene>
    <name evidence="6" type="ORF">Vbra_21309</name>
</gene>
<feature type="region of interest" description="Disordered" evidence="5">
    <location>
        <begin position="1"/>
        <end position="22"/>
    </location>
</feature>
<dbReference type="PhylomeDB" id="A0A0G4FK53"/>
<name>A0A0G4FK53_VITBC</name>
<keyword evidence="7" id="KW-1185">Reference proteome</keyword>
<sequence>MSAGSTADAASTPAEHPSQHPSLQAGLAKAGKLFDAIGTQGAYDQSVQQRGSEALETEIIAVMTDICDLIASASDPQLRIGAIAELLQLLLIEHMAVTIEQKAIDAGVAPVLVEQLSGCEAVEKPATWALCMLARHQAGAAAVANAGAIPPLVQLVSSPDDVMRVAAIEALCVATVNSSTRRDAVLAAGILEPLLKVMRESSNVDVLTGGAYLLCYLLSVSENSPHPVPLAELVPFLPVLVGLIAAPQQDDNVLQCARGALQQFSPEHLGIKLSLLNSILDAGRQKQANEGLPNNPYYTQVAQAGGVDKVADLQTHNHMGIAAQALLILVGHFPARVDEQRVEALYQQHILQAAEEETNVGADD</sequence>
<dbReference type="OrthoDB" id="436939at2759"/>
<dbReference type="EMBL" id="CDMY01000455">
    <property type="protein sequence ID" value="CEM14166.1"/>
    <property type="molecule type" value="Genomic_DNA"/>
</dbReference>
<evidence type="ECO:0000313" key="7">
    <source>
        <dbReference type="Proteomes" id="UP000041254"/>
    </source>
</evidence>
<dbReference type="PANTHER" id="PTHR23316">
    <property type="entry name" value="IMPORTIN ALPHA"/>
    <property type="match status" value="1"/>
</dbReference>
<dbReference type="AlphaFoldDB" id="A0A0G4FK53"/>
<dbReference type="InterPro" id="IPR016024">
    <property type="entry name" value="ARM-type_fold"/>
</dbReference>
<evidence type="ECO:0008006" key="8">
    <source>
        <dbReference type="Google" id="ProtNLM"/>
    </source>
</evidence>
<evidence type="ECO:0000256" key="4">
    <source>
        <dbReference type="PROSITE-ProRule" id="PRU00259"/>
    </source>
</evidence>
<evidence type="ECO:0000256" key="2">
    <source>
        <dbReference type="ARBA" id="ARBA00022448"/>
    </source>
</evidence>
<dbReference type="PROSITE" id="PS50176">
    <property type="entry name" value="ARM_REPEAT"/>
    <property type="match status" value="1"/>
</dbReference>
<dbReference type="STRING" id="1169540.A0A0G4FK53"/>
<evidence type="ECO:0000256" key="1">
    <source>
        <dbReference type="ARBA" id="ARBA00010394"/>
    </source>
</evidence>
<dbReference type="SMART" id="SM00185">
    <property type="entry name" value="ARM"/>
    <property type="match status" value="4"/>
</dbReference>
<feature type="repeat" description="ARM" evidence="4">
    <location>
        <begin position="147"/>
        <end position="165"/>
    </location>
</feature>
<keyword evidence="3" id="KW-0653">Protein transport</keyword>
<evidence type="ECO:0000256" key="5">
    <source>
        <dbReference type="SAM" id="MobiDB-lite"/>
    </source>
</evidence>